<organism evidence="4 5">
    <name type="scientific">Sphingomonas anseongensis</name>
    <dbReference type="NCBI Taxonomy" id="2908207"/>
    <lineage>
        <taxon>Bacteria</taxon>
        <taxon>Pseudomonadati</taxon>
        <taxon>Pseudomonadota</taxon>
        <taxon>Alphaproteobacteria</taxon>
        <taxon>Sphingomonadales</taxon>
        <taxon>Sphingomonadaceae</taxon>
        <taxon>Sphingomonas</taxon>
    </lineage>
</organism>
<evidence type="ECO:0000259" key="3">
    <source>
        <dbReference type="PROSITE" id="PS52015"/>
    </source>
</evidence>
<comment type="caution">
    <text evidence="4">The sequence shown here is derived from an EMBL/GenBank/DDBJ whole genome shotgun (WGS) entry which is preliminary data.</text>
</comment>
<feature type="transmembrane region" description="Helical" evidence="2">
    <location>
        <begin position="20"/>
        <end position="37"/>
    </location>
</feature>
<keyword evidence="5" id="KW-1185">Reference proteome</keyword>
<evidence type="ECO:0000313" key="5">
    <source>
        <dbReference type="Proteomes" id="UP001165343"/>
    </source>
</evidence>
<evidence type="ECO:0000256" key="2">
    <source>
        <dbReference type="SAM" id="Phobius"/>
    </source>
</evidence>
<sequence>MSVYAPVPAFADHARHPRALALIIAGHAVLLAAVMTAKMEAPFQIFPPTVVKLVPIPKPPPENPQPTKPNPRTSTIDHPTTPIPIPQPREPTVDTSQPTNPTFDPGPIIDPGPPTTTTPPQPVRIGPRFVTPASDVKPPYPPSKLRDGEEAALRLKLTIDERGRVTGVEAVGPADPVFLAAARRHLLAHWRYRPATEGGRPVATSTFVTLRFELAG</sequence>
<keyword evidence="2" id="KW-0472">Membrane</keyword>
<proteinExistence type="predicted"/>
<dbReference type="SUPFAM" id="SSF74653">
    <property type="entry name" value="TolA/TonB C-terminal domain"/>
    <property type="match status" value="1"/>
</dbReference>
<dbReference type="EMBL" id="JAMGBC010000001">
    <property type="protein sequence ID" value="MCL6679367.1"/>
    <property type="molecule type" value="Genomic_DNA"/>
</dbReference>
<dbReference type="InterPro" id="IPR037682">
    <property type="entry name" value="TonB_C"/>
</dbReference>
<accession>A0ABT0RGG3</accession>
<dbReference type="Proteomes" id="UP001165343">
    <property type="component" value="Unassembled WGS sequence"/>
</dbReference>
<dbReference type="PANTHER" id="PTHR33446">
    <property type="entry name" value="PROTEIN TONB-RELATED"/>
    <property type="match status" value="1"/>
</dbReference>
<keyword evidence="2" id="KW-1133">Transmembrane helix</keyword>
<dbReference type="RefSeq" id="WP_249868266.1">
    <property type="nucleotide sequence ID" value="NZ_JAMGBC010000001.1"/>
</dbReference>
<dbReference type="PROSITE" id="PS52015">
    <property type="entry name" value="TONB_CTD"/>
    <property type="match status" value="1"/>
</dbReference>
<dbReference type="InterPro" id="IPR051045">
    <property type="entry name" value="TonB-dependent_transducer"/>
</dbReference>
<protein>
    <submittedName>
        <fullName evidence="4">Energy transducer TonB</fullName>
    </submittedName>
</protein>
<keyword evidence="2" id="KW-0812">Transmembrane</keyword>
<feature type="region of interest" description="Disordered" evidence="1">
    <location>
        <begin position="56"/>
        <end position="146"/>
    </location>
</feature>
<reference evidence="4" key="1">
    <citation type="submission" date="2022-05" db="EMBL/GenBank/DDBJ databases">
        <authorList>
            <person name="Jo J.-H."/>
            <person name="Im W.-T."/>
        </authorList>
    </citation>
    <scope>NUCLEOTIDE SEQUENCE</scope>
    <source>
        <strain evidence="4">RG327</strain>
    </source>
</reference>
<name>A0ABT0RGG3_9SPHN</name>
<gene>
    <name evidence="4" type="ORF">LZ519_08600</name>
</gene>
<dbReference type="Gene3D" id="3.30.1150.10">
    <property type="match status" value="1"/>
</dbReference>
<feature type="domain" description="TonB C-terminal" evidence="3">
    <location>
        <begin position="125"/>
        <end position="216"/>
    </location>
</feature>
<evidence type="ECO:0000256" key="1">
    <source>
        <dbReference type="SAM" id="MobiDB-lite"/>
    </source>
</evidence>
<feature type="compositionally biased region" description="Pro residues" evidence="1">
    <location>
        <begin position="56"/>
        <end position="69"/>
    </location>
</feature>
<feature type="compositionally biased region" description="Low complexity" evidence="1">
    <location>
        <begin position="70"/>
        <end position="80"/>
    </location>
</feature>
<dbReference type="Pfam" id="PF03544">
    <property type="entry name" value="TonB_C"/>
    <property type="match status" value="1"/>
</dbReference>
<evidence type="ECO:0000313" key="4">
    <source>
        <dbReference type="EMBL" id="MCL6679367.1"/>
    </source>
</evidence>
<feature type="compositionally biased region" description="Pro residues" evidence="1">
    <location>
        <begin position="108"/>
        <end position="122"/>
    </location>
</feature>